<dbReference type="Gene3D" id="1.10.1660.10">
    <property type="match status" value="1"/>
</dbReference>
<evidence type="ECO:0000256" key="3">
    <source>
        <dbReference type="ARBA" id="ARBA00023125"/>
    </source>
</evidence>
<dbReference type="SMART" id="SM00422">
    <property type="entry name" value="HTH_MERR"/>
    <property type="match status" value="1"/>
</dbReference>
<evidence type="ECO:0000313" key="6">
    <source>
        <dbReference type="EMBL" id="SNR37548.1"/>
    </source>
</evidence>
<dbReference type="InterPro" id="IPR000551">
    <property type="entry name" value="MerR-type_HTH_dom"/>
</dbReference>
<dbReference type="InterPro" id="IPR003759">
    <property type="entry name" value="Cbl-bd_cap"/>
</dbReference>
<keyword evidence="1" id="KW-0678">Repressor</keyword>
<dbReference type="Gene3D" id="3.40.50.280">
    <property type="entry name" value="Cobalamin-binding domain"/>
    <property type="match status" value="1"/>
</dbReference>
<name>A0A238VTH8_9FLAO</name>
<sequence length="299" mass="34678">MNNIKSEFTIKDLENFSGIKAHTIRIWEKRYNLLEPNRTESNIRYYNLQNLQKLLNVAFLNNNGLKISKIAELSESNIVIKVRELVTKTGINEQASNALKLSMLNFDENMFNETYNNLVVNSSFREIFKNVFIPFINEIGMLWQVNSITPAHEHFISNLIQQKIQINIERLQLSKPINLKKVFVLYLPMNEIHDLGLLYLHFEILLHGYQSVYLGQSVPVSNLNDVQNVFNSVCFISYLTVEPSQISVKEYIEKVKGEVLSSSNNELWLLGRKIQESTEILESSNVRTFNSVIDLIKYL</sequence>
<dbReference type="Pfam" id="PF02607">
    <property type="entry name" value="B12-binding_2"/>
    <property type="match status" value="1"/>
</dbReference>
<proteinExistence type="predicted"/>
<dbReference type="Pfam" id="PF13411">
    <property type="entry name" value="MerR_1"/>
    <property type="match status" value="1"/>
</dbReference>
<dbReference type="RefSeq" id="WP_089377304.1">
    <property type="nucleotide sequence ID" value="NZ_FZNX01000001.1"/>
</dbReference>
<dbReference type="EMBL" id="FZNX01000001">
    <property type="protein sequence ID" value="SNR37548.1"/>
    <property type="molecule type" value="Genomic_DNA"/>
</dbReference>
<reference evidence="7" key="1">
    <citation type="submission" date="2017-06" db="EMBL/GenBank/DDBJ databases">
        <authorList>
            <person name="Varghese N."/>
            <person name="Submissions S."/>
        </authorList>
    </citation>
    <scope>NUCLEOTIDE SEQUENCE [LARGE SCALE GENOMIC DNA]</scope>
    <source>
        <strain evidence="7">DSM 27993</strain>
    </source>
</reference>
<evidence type="ECO:0000256" key="1">
    <source>
        <dbReference type="ARBA" id="ARBA00022491"/>
    </source>
</evidence>
<dbReference type="InterPro" id="IPR047057">
    <property type="entry name" value="MerR_fam"/>
</dbReference>
<dbReference type="OrthoDB" id="9800334at2"/>
<evidence type="ECO:0000256" key="2">
    <source>
        <dbReference type="ARBA" id="ARBA00023015"/>
    </source>
</evidence>
<dbReference type="InterPro" id="IPR036594">
    <property type="entry name" value="Meth_synthase_dom"/>
</dbReference>
<keyword evidence="3" id="KW-0238">DNA-binding</keyword>
<dbReference type="Gene3D" id="1.10.1240.10">
    <property type="entry name" value="Methionine synthase domain"/>
    <property type="match status" value="1"/>
</dbReference>
<evidence type="ECO:0000256" key="4">
    <source>
        <dbReference type="ARBA" id="ARBA00023163"/>
    </source>
</evidence>
<dbReference type="PANTHER" id="PTHR30204:SF69">
    <property type="entry name" value="MERR-FAMILY TRANSCRIPTIONAL REGULATOR"/>
    <property type="match status" value="1"/>
</dbReference>
<feature type="domain" description="HTH merR-type" evidence="5">
    <location>
        <begin position="7"/>
        <end position="76"/>
    </location>
</feature>
<dbReference type="SUPFAM" id="SSF46955">
    <property type="entry name" value="Putative DNA-binding domain"/>
    <property type="match status" value="1"/>
</dbReference>
<dbReference type="PANTHER" id="PTHR30204">
    <property type="entry name" value="REDOX-CYCLING DRUG-SENSING TRANSCRIPTIONAL ACTIVATOR SOXR"/>
    <property type="match status" value="1"/>
</dbReference>
<keyword evidence="7" id="KW-1185">Reference proteome</keyword>
<accession>A0A238VTH8</accession>
<dbReference type="CDD" id="cd01104">
    <property type="entry name" value="HTH_MlrA-CarA"/>
    <property type="match status" value="1"/>
</dbReference>
<dbReference type="GO" id="GO:0003677">
    <property type="term" value="F:DNA binding"/>
    <property type="evidence" value="ECO:0007669"/>
    <property type="project" value="UniProtKB-KW"/>
</dbReference>
<evidence type="ECO:0000313" key="7">
    <source>
        <dbReference type="Proteomes" id="UP000198412"/>
    </source>
</evidence>
<organism evidence="6 7">
    <name type="scientific">Lutibacter flavus</name>
    <dbReference type="NCBI Taxonomy" id="691689"/>
    <lineage>
        <taxon>Bacteria</taxon>
        <taxon>Pseudomonadati</taxon>
        <taxon>Bacteroidota</taxon>
        <taxon>Flavobacteriia</taxon>
        <taxon>Flavobacteriales</taxon>
        <taxon>Flavobacteriaceae</taxon>
        <taxon>Lutibacter</taxon>
    </lineage>
</organism>
<gene>
    <name evidence="6" type="ORF">SAMN04488111_1014</name>
</gene>
<keyword evidence="4" id="KW-0804">Transcription</keyword>
<dbReference type="Proteomes" id="UP000198412">
    <property type="component" value="Unassembled WGS sequence"/>
</dbReference>
<evidence type="ECO:0000259" key="5">
    <source>
        <dbReference type="PROSITE" id="PS50937"/>
    </source>
</evidence>
<dbReference type="PROSITE" id="PS50937">
    <property type="entry name" value="HTH_MERR_2"/>
    <property type="match status" value="1"/>
</dbReference>
<dbReference type="GO" id="GO:0003700">
    <property type="term" value="F:DNA-binding transcription factor activity"/>
    <property type="evidence" value="ECO:0007669"/>
    <property type="project" value="InterPro"/>
</dbReference>
<dbReference type="InterPro" id="IPR009061">
    <property type="entry name" value="DNA-bd_dom_put_sf"/>
</dbReference>
<keyword evidence="2" id="KW-0805">Transcription regulation</keyword>
<protein>
    <submittedName>
        <fullName evidence="6">B12 binding domain-containing protein</fullName>
    </submittedName>
</protein>
<dbReference type="AlphaFoldDB" id="A0A238VTH8"/>